<organism evidence="5 6">
    <name type="scientific">Barnesiella viscericola</name>
    <dbReference type="NCBI Taxonomy" id="397865"/>
    <lineage>
        <taxon>Bacteria</taxon>
        <taxon>Pseudomonadati</taxon>
        <taxon>Bacteroidota</taxon>
        <taxon>Bacteroidia</taxon>
        <taxon>Bacteroidales</taxon>
        <taxon>Barnesiellaceae</taxon>
        <taxon>Barnesiella</taxon>
    </lineage>
</organism>
<feature type="chain" id="PRO_5037091142" evidence="3">
    <location>
        <begin position="21"/>
        <end position="983"/>
    </location>
</feature>
<dbReference type="SUPFAM" id="SSF52058">
    <property type="entry name" value="L domain-like"/>
    <property type="match status" value="2"/>
</dbReference>
<evidence type="ECO:0000256" key="1">
    <source>
        <dbReference type="ARBA" id="ARBA00022614"/>
    </source>
</evidence>
<gene>
    <name evidence="5" type="ORF">K8U91_02015</name>
</gene>
<dbReference type="Pfam" id="PF18998">
    <property type="entry name" value="Flg_new_2"/>
    <property type="match status" value="2"/>
</dbReference>
<proteinExistence type="predicted"/>
<protein>
    <submittedName>
        <fullName evidence="5">T9SS type A sorting domain-containing protein</fullName>
    </submittedName>
</protein>
<evidence type="ECO:0000256" key="2">
    <source>
        <dbReference type="ARBA" id="ARBA00022737"/>
    </source>
</evidence>
<dbReference type="AlphaFoldDB" id="A0A921MPW4"/>
<keyword evidence="3" id="KW-0732">Signal</keyword>
<feature type="domain" description="Bacterial repeat" evidence="4">
    <location>
        <begin position="452"/>
        <end position="503"/>
    </location>
</feature>
<reference evidence="5" key="1">
    <citation type="journal article" date="2021" name="PeerJ">
        <title>Extensive microbial diversity within the chicken gut microbiome revealed by metagenomics and culture.</title>
        <authorList>
            <person name="Gilroy R."/>
            <person name="Ravi A."/>
            <person name="Getino M."/>
            <person name="Pursley I."/>
            <person name="Horton D.L."/>
            <person name="Alikhan N.F."/>
            <person name="Baker D."/>
            <person name="Gharbi K."/>
            <person name="Hall N."/>
            <person name="Watson M."/>
            <person name="Adriaenssens E.M."/>
            <person name="Foster-Nyarko E."/>
            <person name="Jarju S."/>
            <person name="Secka A."/>
            <person name="Antonio M."/>
            <person name="Oren A."/>
            <person name="Chaudhuri R.R."/>
            <person name="La Ragione R."/>
            <person name="Hildebrand F."/>
            <person name="Pallen M.J."/>
        </authorList>
    </citation>
    <scope>NUCLEOTIDE SEQUENCE</scope>
    <source>
        <strain evidence="5">CHK121-7720</strain>
    </source>
</reference>
<keyword evidence="1" id="KW-0433">Leucine-rich repeat</keyword>
<dbReference type="Proteomes" id="UP000757103">
    <property type="component" value="Unassembled WGS sequence"/>
</dbReference>
<evidence type="ECO:0000259" key="4">
    <source>
        <dbReference type="Pfam" id="PF18998"/>
    </source>
</evidence>
<reference evidence="5" key="2">
    <citation type="submission" date="2021-09" db="EMBL/GenBank/DDBJ databases">
        <authorList>
            <person name="Gilroy R."/>
        </authorList>
    </citation>
    <scope>NUCLEOTIDE SEQUENCE</scope>
    <source>
        <strain evidence="5">CHK121-7720</strain>
    </source>
</reference>
<dbReference type="PANTHER" id="PTHR47566:SF1">
    <property type="entry name" value="PROTEIN NUD1"/>
    <property type="match status" value="1"/>
</dbReference>
<evidence type="ECO:0000313" key="5">
    <source>
        <dbReference type="EMBL" id="HJG88240.1"/>
    </source>
</evidence>
<accession>A0A921MPW4</accession>
<dbReference type="RefSeq" id="WP_273305306.1">
    <property type="nucleotide sequence ID" value="NZ_DYUD01000009.1"/>
</dbReference>
<feature type="signal peptide" evidence="3">
    <location>
        <begin position="1"/>
        <end position="20"/>
    </location>
</feature>
<dbReference type="InterPro" id="IPR052574">
    <property type="entry name" value="CDIRP"/>
</dbReference>
<dbReference type="InterPro" id="IPR032675">
    <property type="entry name" value="LRR_dom_sf"/>
</dbReference>
<sequence length="983" mass="107815">MKKFTTFLFALCLASGVSTAWSEIKLTTSLEPGSNITLYPTPVASDGKVIVDWGDSVQKEYIVDGMITRNISGTQVGDTIRILSPMRSFNCSESHITSISIVNEPELTTLECYRNEIERTNLDISGALNLETLNCYNNPKLMFLNLLEHKKLRILDCRYDRTNTSDPDDRGAITTIILPSEGGALESITAYYNDLSAIDLSGCPNLYYVNLEGNSLMEIDVTKLPELQQLDVRYNYIQSLDLTKNEKLEKLFCNDNYLTELNVFINTELMDLVCSNNQIKSLDLSANGNITNLSCDGNQLTKLNVSNMPRLKSLKCGNNQLTEIDLSQNSYLEKFWGQNNRFTFLDFYYNQGINTIDIRNNAGMTPCSLNYMYQTLSGLEKTSPNTNLWLEGSNAETSDTSLATELKWTVDVTGDGSATCGTVTATLIPSEMGTFTLSQPDLVSHELHAVENNTLESGVPTYITASPAEGYQLRYYEVNGQRINGNIFVTTENVTVAAVFVPIADNNYITVGVENNTALSFGISGIDPETEVEVDWGNGEIETIIIDNESIARLEGNSKGTTVKISGLIDYFDCSENELTSLDVTHNATLATLDCYWNYITTLDLSNNPELTKLNCSYNEIGTLDLSNNPKLFSLTCYNCGLTSLDLSHNPELEEAVVKNNSLSSINLSNNTQLMLLDVQNNSQLGSIDVSMLTNLQELQCSSIGLTTLNVSHNTKLVRLTCSNNQLTTLDLSANTELERLFCDGNQLDPIDLSSNTKLNYLECADNGMTACELNDLFYHLPVCASTPTNANLFIAGISDKANEAETSETSIASKKGWKPSIDGDGSGCDVAYITIEPSENGSLELRNADNQVVNSGDKVAKNTTVTITALPDEGYALRNAWVNGVAISNNSFVVKMASVVTAEFADASGIDETETNGVKVWSQPGVLKIEAEEAQAQVYTTSGSLVWEGRVINQRDLDLNQGIYIVKVHNASSTQSKKVVVK</sequence>
<keyword evidence="2" id="KW-0677">Repeat</keyword>
<dbReference type="InterPro" id="IPR026444">
    <property type="entry name" value="Secre_tail"/>
</dbReference>
<comment type="caution">
    <text evidence="5">The sequence shown here is derived from an EMBL/GenBank/DDBJ whole genome shotgun (WGS) entry which is preliminary data.</text>
</comment>
<dbReference type="GO" id="GO:0035591">
    <property type="term" value="F:signaling adaptor activity"/>
    <property type="evidence" value="ECO:0007669"/>
    <property type="project" value="TreeGrafter"/>
</dbReference>
<feature type="domain" description="Bacterial repeat" evidence="4">
    <location>
        <begin position="854"/>
        <end position="907"/>
    </location>
</feature>
<evidence type="ECO:0000313" key="6">
    <source>
        <dbReference type="Proteomes" id="UP000757103"/>
    </source>
</evidence>
<dbReference type="InterPro" id="IPR044060">
    <property type="entry name" value="Bacterial_rp_domain"/>
</dbReference>
<name>A0A921MPW4_9BACT</name>
<dbReference type="EMBL" id="DYUD01000009">
    <property type="protein sequence ID" value="HJG88240.1"/>
    <property type="molecule type" value="Genomic_DNA"/>
</dbReference>
<dbReference type="Gene3D" id="3.80.10.10">
    <property type="entry name" value="Ribonuclease Inhibitor"/>
    <property type="match status" value="2"/>
</dbReference>
<dbReference type="NCBIfam" id="TIGR04183">
    <property type="entry name" value="Por_Secre_tail"/>
    <property type="match status" value="1"/>
</dbReference>
<dbReference type="PANTHER" id="PTHR47566">
    <property type="match status" value="1"/>
</dbReference>
<evidence type="ECO:0000256" key="3">
    <source>
        <dbReference type="SAM" id="SignalP"/>
    </source>
</evidence>